<comment type="caution">
    <text evidence="4">The sequence shown here is derived from an EMBL/GenBank/DDBJ whole genome shotgun (WGS) entry which is preliminary data.</text>
</comment>
<comment type="subcellular location">
    <subcellularLocation>
        <location evidence="1">Nucleus</location>
    </subcellularLocation>
</comment>
<dbReference type="PANTHER" id="PTHR23348">
    <property type="entry name" value="PERIAXIN/AHNAK"/>
    <property type="match status" value="1"/>
</dbReference>
<organism evidence="4 5">
    <name type="scientific">Allacma fusca</name>
    <dbReference type="NCBI Taxonomy" id="39272"/>
    <lineage>
        <taxon>Eukaryota</taxon>
        <taxon>Metazoa</taxon>
        <taxon>Ecdysozoa</taxon>
        <taxon>Arthropoda</taxon>
        <taxon>Hexapoda</taxon>
        <taxon>Collembola</taxon>
        <taxon>Symphypleona</taxon>
        <taxon>Sminthuridae</taxon>
        <taxon>Allacma</taxon>
    </lineage>
</organism>
<name>A0A8J2JKU8_9HEXA</name>
<feature type="region of interest" description="Disordered" evidence="3">
    <location>
        <begin position="157"/>
        <end position="262"/>
    </location>
</feature>
<dbReference type="GO" id="GO:0005737">
    <property type="term" value="C:cytoplasm"/>
    <property type="evidence" value="ECO:0007669"/>
    <property type="project" value="TreeGrafter"/>
</dbReference>
<evidence type="ECO:0000256" key="3">
    <source>
        <dbReference type="SAM" id="MobiDB-lite"/>
    </source>
</evidence>
<feature type="compositionally biased region" description="Polar residues" evidence="3">
    <location>
        <begin position="160"/>
        <end position="174"/>
    </location>
</feature>
<reference evidence="4" key="1">
    <citation type="submission" date="2021-06" db="EMBL/GenBank/DDBJ databases">
        <authorList>
            <person name="Hodson N. C."/>
            <person name="Mongue J. A."/>
            <person name="Jaron S. K."/>
        </authorList>
    </citation>
    <scope>NUCLEOTIDE SEQUENCE</scope>
</reference>
<feature type="compositionally biased region" description="Basic and acidic residues" evidence="3">
    <location>
        <begin position="196"/>
        <end position="216"/>
    </location>
</feature>
<feature type="region of interest" description="Disordered" evidence="3">
    <location>
        <begin position="537"/>
        <end position="558"/>
    </location>
</feature>
<gene>
    <name evidence="4" type="ORF">AFUS01_LOCUS11072</name>
</gene>
<dbReference type="PANTHER" id="PTHR23348:SF16">
    <property type="entry name" value="LEUCINE RICH REPEAT FAMILY PROTEIN"/>
    <property type="match status" value="1"/>
</dbReference>
<feature type="region of interest" description="Disordered" evidence="3">
    <location>
        <begin position="16"/>
        <end position="112"/>
    </location>
</feature>
<feature type="compositionally biased region" description="Basic and acidic residues" evidence="3">
    <location>
        <begin position="46"/>
        <end position="61"/>
    </location>
</feature>
<proteinExistence type="predicted"/>
<feature type="non-terminal residue" evidence="4">
    <location>
        <position position="1"/>
    </location>
</feature>
<protein>
    <recommendedName>
        <fullName evidence="6">AHNK</fullName>
    </recommendedName>
</protein>
<feature type="region of interest" description="Disordered" evidence="3">
    <location>
        <begin position="310"/>
        <end position="338"/>
    </location>
</feature>
<dbReference type="InterPro" id="IPR052082">
    <property type="entry name" value="Myelin_sheath_structural"/>
</dbReference>
<keyword evidence="5" id="KW-1185">Reference proteome</keyword>
<feature type="compositionally biased region" description="Polar residues" evidence="3">
    <location>
        <begin position="29"/>
        <end position="44"/>
    </location>
</feature>
<dbReference type="Proteomes" id="UP000708208">
    <property type="component" value="Unassembled WGS sequence"/>
</dbReference>
<feature type="non-terminal residue" evidence="4">
    <location>
        <position position="558"/>
    </location>
</feature>
<sequence length="558" mass="59197">VGKEHLDLKVGRSRKRLNGVKGAEIPSAIFTSTSETRSPSSVRNASEAHQDKCGHEQDPKNSKASMSASIDEIDARGAPIVQQIKITKTKPQVTPRGKTKGSNVKAGHKSIPSPVEAISPVIQMSYDTNVTGDFSLPNPNASAVLEVQPVEVNVGKPNMSVESDVSGKSMTIQSPDPKAPHVQIDIGLPTVSLDSPVKKPEREKHKGEKGSGDKTKGKFGMHVPDISLNFGGKGGTDDTADDKSKKGKKGSKEELELNLAAKLPSFEPAQVKRKKSSEIGMDQIDLNVSIPKPQLTGAVDVNLEGSSVKIDEDLQMRPPSTDSAKGRKSGFHMPSLGIKLPKFSSSKQTYSFGNDADPNAPSASASVELPGASLEMPSVDAQGPEVKVNIPKVPKKKGKAPSVSMDVKPLTLHGPDVQIKGGIPKADLKSGDINVRLPEVSVEGQVPDMNISGEIPDPSLKVKGQGFKLPSLFKKSNKKDLSGDLEFEAPDMNLSMEGDIKMPDVSVEGKAPKIKVKKGKAPDISLKGKVPDVNIKGPKISGDLNIDGQPLSLESEEL</sequence>
<dbReference type="GO" id="GO:0043484">
    <property type="term" value="P:regulation of RNA splicing"/>
    <property type="evidence" value="ECO:0007669"/>
    <property type="project" value="TreeGrafter"/>
</dbReference>
<evidence type="ECO:0000313" key="5">
    <source>
        <dbReference type="Proteomes" id="UP000708208"/>
    </source>
</evidence>
<evidence type="ECO:0000313" key="4">
    <source>
        <dbReference type="EMBL" id="CAG7721886.1"/>
    </source>
</evidence>
<dbReference type="AlphaFoldDB" id="A0A8J2JKU8"/>
<accession>A0A8J2JKU8</accession>
<dbReference type="OrthoDB" id="447516at2759"/>
<dbReference type="EMBL" id="CAJVCH010084036">
    <property type="protein sequence ID" value="CAG7721886.1"/>
    <property type="molecule type" value="Genomic_DNA"/>
</dbReference>
<dbReference type="GO" id="GO:0005634">
    <property type="term" value="C:nucleus"/>
    <property type="evidence" value="ECO:0007669"/>
    <property type="project" value="UniProtKB-SubCell"/>
</dbReference>
<evidence type="ECO:0008006" key="6">
    <source>
        <dbReference type="Google" id="ProtNLM"/>
    </source>
</evidence>
<evidence type="ECO:0000256" key="1">
    <source>
        <dbReference type="ARBA" id="ARBA00004123"/>
    </source>
</evidence>
<evidence type="ECO:0000256" key="2">
    <source>
        <dbReference type="ARBA" id="ARBA00023242"/>
    </source>
</evidence>
<keyword evidence="2" id="KW-0539">Nucleus</keyword>